<evidence type="ECO:0000313" key="2">
    <source>
        <dbReference type="Proteomes" id="UP001153331"/>
    </source>
</evidence>
<organism evidence="1 2">
    <name type="scientific">Boeremia exigua</name>
    <dbReference type="NCBI Taxonomy" id="749465"/>
    <lineage>
        <taxon>Eukaryota</taxon>
        <taxon>Fungi</taxon>
        <taxon>Dikarya</taxon>
        <taxon>Ascomycota</taxon>
        <taxon>Pezizomycotina</taxon>
        <taxon>Dothideomycetes</taxon>
        <taxon>Pleosporomycetidae</taxon>
        <taxon>Pleosporales</taxon>
        <taxon>Pleosporineae</taxon>
        <taxon>Didymellaceae</taxon>
        <taxon>Boeremia</taxon>
    </lineage>
</organism>
<comment type="caution">
    <text evidence="1">The sequence shown here is derived from an EMBL/GenBank/DDBJ whole genome shotgun (WGS) entry which is preliminary data.</text>
</comment>
<evidence type="ECO:0000313" key="1">
    <source>
        <dbReference type="EMBL" id="KAJ8117636.1"/>
    </source>
</evidence>
<dbReference type="EMBL" id="JAPHNI010000046">
    <property type="protein sequence ID" value="KAJ8117636.1"/>
    <property type="molecule type" value="Genomic_DNA"/>
</dbReference>
<accession>A0ACC2IQY8</accession>
<dbReference type="Proteomes" id="UP001153331">
    <property type="component" value="Unassembled WGS sequence"/>
</dbReference>
<proteinExistence type="predicted"/>
<keyword evidence="2" id="KW-1185">Reference proteome</keyword>
<reference evidence="1" key="1">
    <citation type="submission" date="2022-11" db="EMBL/GenBank/DDBJ databases">
        <title>Genome Sequence of Boeremia exigua.</title>
        <authorList>
            <person name="Buettner E."/>
        </authorList>
    </citation>
    <scope>NUCLEOTIDE SEQUENCE</scope>
    <source>
        <strain evidence="1">CU02</strain>
    </source>
</reference>
<name>A0ACC2IQY8_9PLEO</name>
<protein>
    <submittedName>
        <fullName evidence="1">Uncharacterized protein</fullName>
    </submittedName>
</protein>
<gene>
    <name evidence="1" type="ORF">OPT61_g1219</name>
</gene>
<sequence>MTSSRPNQRDWVTAYEDTLPATCATLRVLSNTVEFGLACVFAEEDGDPLPNSVNTACLPWATGSVPASSVFYSPATACPTSWTAVATRTAAEGTSDWIDGETALECCPAGFAGGAGGMCNPGTSGTTPVVRCGEADAEENENELLTAGSWPASVSARITALQLRYQPTDVGLSATATGDESSPANTSTNSPGPGSRDGELSVRAKAAIGTVVPLVLILLALTASLLWRKRKHKMTTAALTSHKADEHETKDSYMNASLQPRTESKGFPVAVAPGIAATTRDDHHETPEWNAELDAINSERKIYAAVQGSLFTPGQGVTVATPSLAGANNVCELGGIMRVNRKPVAPVELDSTPVPVELKGDANTEIR</sequence>